<dbReference type="RefSeq" id="XP_069229406.1">
    <property type="nucleotide sequence ID" value="XM_069374174.1"/>
</dbReference>
<feature type="active site" description="Charge relay system" evidence="5">
    <location>
        <position position="143"/>
    </location>
</feature>
<reference evidence="8 9" key="1">
    <citation type="journal article" date="2020" name="Microbiol. Resour. Announc.">
        <title>Draft Genome Sequence of a Cladosporium Species Isolated from the Mesophotic Ascidian Didemnum maculosum.</title>
        <authorList>
            <person name="Gioti A."/>
            <person name="Siaperas R."/>
            <person name="Nikolaivits E."/>
            <person name="Le Goff G."/>
            <person name="Ouazzani J."/>
            <person name="Kotoulas G."/>
            <person name="Topakas E."/>
        </authorList>
    </citation>
    <scope>NUCLEOTIDE SEQUENCE [LARGE SCALE GENOMIC DNA]</scope>
    <source>
        <strain evidence="8 9">TM138-S3</strain>
    </source>
</reference>
<evidence type="ECO:0000256" key="3">
    <source>
        <dbReference type="ARBA" id="ARBA00012922"/>
    </source>
</evidence>
<feature type="binding site" evidence="6">
    <location>
        <position position="193"/>
    </location>
    <ligand>
        <name>substrate</name>
    </ligand>
</feature>
<feature type="domain" description="Amidase" evidence="7">
    <location>
        <begin position="91"/>
        <end position="542"/>
    </location>
</feature>
<sequence length="555" mass="61777">MPLLGDNDKASSPQHLKSWEEKAQWARAKRDASLAKVKPVLQGVPEENDLPMNCQSLASAVLTSREIEITERYGILDLLSEMRTRRVSVEEVTRAFLRRAALAHAATNCLVELLWDEAIERAKYLDALPEPQGELFGLPISTKEHQGMVGENITSSASFVAWLGKKHGSNLLYDTFWEQGCVFYARTTQPQAIMHLETSSNVYGRTVNPYNRRLTPGGSSGGESALLGMRGSILGVGGDIGGSIRCPSAHVGVYGFKPSLKRISTTGLIAPAAGKETIGACPGPMTVDRDALDLFMRVAVAAKPWRIDPSLTVKEWTPYKFTSPPKVAIQWWDGVVQPHPPMTRALREVAEHCRNAGMEVVDWDCEGLNHQEGWDILSALYFPDGGKEVLNLIAKGGEPVLPLTDFIIKEQPTIKDLTQHELWELCVRRDRYRAMYAKAWSDTAKSGKEVDVIICPPSFGAATPHEHSRYWGYTSHWNLVDYPAAVFPVTKVDPILDPKDVDYVPKNEQDRFVYEMYTPERFADAPVSLQIVGRRQEDEKVLAALVEIERALGRN</sequence>
<dbReference type="AlphaFoldDB" id="A0AB34KR96"/>
<keyword evidence="9" id="KW-1185">Reference proteome</keyword>
<dbReference type="SUPFAM" id="SSF75304">
    <property type="entry name" value="Amidase signature (AS) enzymes"/>
    <property type="match status" value="1"/>
</dbReference>
<evidence type="ECO:0000313" key="8">
    <source>
        <dbReference type="EMBL" id="KAL1586301.1"/>
    </source>
</evidence>
<evidence type="ECO:0000256" key="2">
    <source>
        <dbReference type="ARBA" id="ARBA00009199"/>
    </source>
</evidence>
<dbReference type="PANTHER" id="PTHR46072">
    <property type="entry name" value="AMIDASE-RELATED-RELATED"/>
    <property type="match status" value="1"/>
</dbReference>
<dbReference type="InterPro" id="IPR036928">
    <property type="entry name" value="AS_sf"/>
</dbReference>
<dbReference type="PANTHER" id="PTHR46072:SF4">
    <property type="entry name" value="AMIDASE C550.07-RELATED"/>
    <property type="match status" value="1"/>
</dbReference>
<keyword evidence="4" id="KW-0378">Hydrolase</keyword>
<protein>
    <recommendedName>
        <fullName evidence="3">amidase</fullName>
        <ecNumber evidence="3">3.5.1.4</ecNumber>
    </recommendedName>
</protein>
<gene>
    <name evidence="8" type="ORF">WHR41_05569</name>
</gene>
<comment type="caution">
    <text evidence="8">The sequence shown here is derived from an EMBL/GenBank/DDBJ whole genome shotgun (WGS) entry which is preliminary data.</text>
</comment>
<evidence type="ECO:0000256" key="4">
    <source>
        <dbReference type="ARBA" id="ARBA00022801"/>
    </source>
</evidence>
<accession>A0AB34KR96</accession>
<evidence type="ECO:0000259" key="7">
    <source>
        <dbReference type="Pfam" id="PF01425"/>
    </source>
</evidence>
<organism evidence="8 9">
    <name type="scientific">Cladosporium halotolerans</name>
    <dbReference type="NCBI Taxonomy" id="1052096"/>
    <lineage>
        <taxon>Eukaryota</taxon>
        <taxon>Fungi</taxon>
        <taxon>Dikarya</taxon>
        <taxon>Ascomycota</taxon>
        <taxon>Pezizomycotina</taxon>
        <taxon>Dothideomycetes</taxon>
        <taxon>Dothideomycetidae</taxon>
        <taxon>Cladosporiales</taxon>
        <taxon>Cladosporiaceae</taxon>
        <taxon>Cladosporium</taxon>
    </lineage>
</organism>
<feature type="binding site" evidence="6">
    <location>
        <position position="219"/>
    </location>
    <ligand>
        <name>substrate</name>
    </ligand>
</feature>
<dbReference type="GO" id="GO:0004040">
    <property type="term" value="F:amidase activity"/>
    <property type="evidence" value="ECO:0007669"/>
    <property type="project" value="UniProtKB-EC"/>
</dbReference>
<dbReference type="InterPro" id="IPR023631">
    <property type="entry name" value="Amidase_dom"/>
</dbReference>
<dbReference type="Pfam" id="PF01425">
    <property type="entry name" value="Amidase"/>
    <property type="match status" value="1"/>
</dbReference>
<evidence type="ECO:0000256" key="6">
    <source>
        <dbReference type="PIRSR" id="PIRSR001221-2"/>
    </source>
</evidence>
<evidence type="ECO:0000256" key="1">
    <source>
        <dbReference type="ARBA" id="ARBA00001311"/>
    </source>
</evidence>
<evidence type="ECO:0000256" key="5">
    <source>
        <dbReference type="PIRSR" id="PIRSR001221-1"/>
    </source>
</evidence>
<feature type="active site" description="Acyl-ester intermediate" evidence="5">
    <location>
        <position position="243"/>
    </location>
</feature>
<dbReference type="PROSITE" id="PS00571">
    <property type="entry name" value="AMIDASES"/>
    <property type="match status" value="1"/>
</dbReference>
<name>A0AB34KR96_9PEZI</name>
<dbReference type="Gene3D" id="3.90.1300.10">
    <property type="entry name" value="Amidase signature (AS) domain"/>
    <property type="match status" value="1"/>
</dbReference>
<feature type="active site" description="Charge relay system" evidence="5">
    <location>
        <position position="219"/>
    </location>
</feature>
<evidence type="ECO:0000313" key="9">
    <source>
        <dbReference type="Proteomes" id="UP000803884"/>
    </source>
</evidence>
<dbReference type="PIRSF" id="PIRSF001221">
    <property type="entry name" value="Amidase_fungi"/>
    <property type="match status" value="1"/>
</dbReference>
<dbReference type="Proteomes" id="UP000803884">
    <property type="component" value="Unassembled WGS sequence"/>
</dbReference>
<proteinExistence type="inferred from homology"/>
<dbReference type="GeneID" id="96007012"/>
<feature type="binding site" evidence="6">
    <location>
        <begin position="240"/>
        <end position="243"/>
    </location>
    <ligand>
        <name>substrate</name>
    </ligand>
</feature>
<dbReference type="EC" id="3.5.1.4" evidence="3"/>
<dbReference type="InterPro" id="IPR020556">
    <property type="entry name" value="Amidase_CS"/>
</dbReference>
<comment type="similarity">
    <text evidence="2">Belongs to the amidase family.</text>
</comment>
<comment type="catalytic activity">
    <reaction evidence="1">
        <text>a monocarboxylic acid amide + H2O = a monocarboxylate + NH4(+)</text>
        <dbReference type="Rhea" id="RHEA:12020"/>
        <dbReference type="ChEBI" id="CHEBI:15377"/>
        <dbReference type="ChEBI" id="CHEBI:28938"/>
        <dbReference type="ChEBI" id="CHEBI:35757"/>
        <dbReference type="ChEBI" id="CHEBI:83628"/>
        <dbReference type="EC" id="3.5.1.4"/>
    </reaction>
</comment>
<dbReference type="EMBL" id="JAAQHG020000015">
    <property type="protein sequence ID" value="KAL1586301.1"/>
    <property type="molecule type" value="Genomic_DNA"/>
</dbReference>